<dbReference type="OrthoDB" id="5876466at2759"/>
<dbReference type="InterPro" id="IPR047130">
    <property type="entry name" value="7TM_GPCR_Srsx_nematod"/>
</dbReference>
<evidence type="ECO:0008006" key="4">
    <source>
        <dbReference type="Google" id="ProtNLM"/>
    </source>
</evidence>
<reference evidence="2" key="1">
    <citation type="submission" date="2020-10" db="EMBL/GenBank/DDBJ databases">
        <authorList>
            <person name="Kikuchi T."/>
        </authorList>
    </citation>
    <scope>NUCLEOTIDE SEQUENCE</scope>
    <source>
        <strain evidence="2">NKZ352</strain>
    </source>
</reference>
<dbReference type="PANTHER" id="PTHR23360:SF72">
    <property type="entry name" value="G-PROTEIN COUPLED RECEPTORS FAMILY 1 PROFILE DOMAIN-CONTAINING PROTEIN"/>
    <property type="match status" value="1"/>
</dbReference>
<dbReference type="Gene3D" id="1.20.1070.10">
    <property type="entry name" value="Rhodopsin 7-helix transmembrane proteins"/>
    <property type="match status" value="1"/>
</dbReference>
<feature type="transmembrane region" description="Helical" evidence="1">
    <location>
        <begin position="118"/>
        <end position="141"/>
    </location>
</feature>
<evidence type="ECO:0000313" key="2">
    <source>
        <dbReference type="EMBL" id="CAD6192526.1"/>
    </source>
</evidence>
<keyword evidence="1" id="KW-1133">Transmembrane helix</keyword>
<dbReference type="SUPFAM" id="SSF81321">
    <property type="entry name" value="Family A G protein-coupled receptor-like"/>
    <property type="match status" value="1"/>
</dbReference>
<sequence>MEAHIEGYEPVDSNFTASLPEIVSYHRVNSIIGAVCTILNIPLLLIFLTSPKLRHKHRNRILITLCVADTFNTLSIYFMGQNRVDLYSSVITFRQIPIRTSWDCALEPWLFLRTIGDIWPPTIQMVIGIERAAAVFVPVWFHKNGRNR</sequence>
<feature type="transmembrane region" description="Helical" evidence="1">
    <location>
        <begin position="28"/>
        <end position="49"/>
    </location>
</feature>
<dbReference type="Pfam" id="PF10316">
    <property type="entry name" value="7TM_GPCR_Srbc"/>
    <property type="match status" value="1"/>
</dbReference>
<protein>
    <recommendedName>
        <fullName evidence="4">G-protein coupled receptors family 1 profile domain-containing protein</fullName>
    </recommendedName>
</protein>
<evidence type="ECO:0000256" key="1">
    <source>
        <dbReference type="SAM" id="Phobius"/>
    </source>
</evidence>
<dbReference type="Proteomes" id="UP000835052">
    <property type="component" value="Unassembled WGS sequence"/>
</dbReference>
<comment type="caution">
    <text evidence="2">The sequence shown here is derived from an EMBL/GenBank/DDBJ whole genome shotgun (WGS) entry which is preliminary data.</text>
</comment>
<dbReference type="EMBL" id="CAJGYM010000028">
    <property type="protein sequence ID" value="CAD6192526.1"/>
    <property type="molecule type" value="Genomic_DNA"/>
</dbReference>
<dbReference type="PANTHER" id="PTHR23360">
    <property type="entry name" value="G-PROTEIN COUPLED RECEPTORS FAMILY 1 PROFILE DOMAIN-CONTAINING PROTEIN-RELATED"/>
    <property type="match status" value="1"/>
</dbReference>
<keyword evidence="3" id="KW-1185">Reference proteome</keyword>
<dbReference type="AlphaFoldDB" id="A0A8S1H7Y4"/>
<proteinExistence type="predicted"/>
<organism evidence="2 3">
    <name type="scientific">Caenorhabditis auriculariae</name>
    <dbReference type="NCBI Taxonomy" id="2777116"/>
    <lineage>
        <taxon>Eukaryota</taxon>
        <taxon>Metazoa</taxon>
        <taxon>Ecdysozoa</taxon>
        <taxon>Nematoda</taxon>
        <taxon>Chromadorea</taxon>
        <taxon>Rhabditida</taxon>
        <taxon>Rhabditina</taxon>
        <taxon>Rhabditomorpha</taxon>
        <taxon>Rhabditoidea</taxon>
        <taxon>Rhabditidae</taxon>
        <taxon>Peloderinae</taxon>
        <taxon>Caenorhabditis</taxon>
    </lineage>
</organism>
<keyword evidence="1" id="KW-0812">Transmembrane</keyword>
<keyword evidence="1" id="KW-0472">Membrane</keyword>
<evidence type="ECO:0000313" key="3">
    <source>
        <dbReference type="Proteomes" id="UP000835052"/>
    </source>
</evidence>
<accession>A0A8S1H7Y4</accession>
<name>A0A8S1H7Y4_9PELO</name>
<feature type="transmembrane region" description="Helical" evidence="1">
    <location>
        <begin position="61"/>
        <end position="80"/>
    </location>
</feature>
<gene>
    <name evidence="2" type="ORF">CAUJ_LOCUS8445</name>
</gene>
<dbReference type="InterPro" id="IPR019420">
    <property type="entry name" value="7TM_GPCR_serpentine_rcpt_Srbc"/>
</dbReference>